<dbReference type="InterPro" id="IPR020846">
    <property type="entry name" value="MFS_dom"/>
</dbReference>
<feature type="transmembrane region" description="Helical" evidence="9">
    <location>
        <begin position="247"/>
        <end position="265"/>
    </location>
</feature>
<dbReference type="Gene3D" id="1.20.1720.10">
    <property type="entry name" value="Multidrug resistance protein D"/>
    <property type="match status" value="1"/>
</dbReference>
<dbReference type="NCBIfam" id="TIGR00711">
    <property type="entry name" value="efflux_EmrB"/>
    <property type="match status" value="1"/>
</dbReference>
<feature type="transmembrane region" description="Helical" evidence="9">
    <location>
        <begin position="23"/>
        <end position="40"/>
    </location>
</feature>
<dbReference type="GO" id="GO:0022857">
    <property type="term" value="F:transmembrane transporter activity"/>
    <property type="evidence" value="ECO:0007669"/>
    <property type="project" value="InterPro"/>
</dbReference>
<feature type="transmembrane region" description="Helical" evidence="9">
    <location>
        <begin position="285"/>
        <end position="310"/>
    </location>
</feature>
<evidence type="ECO:0000256" key="6">
    <source>
        <dbReference type="ARBA" id="ARBA00022989"/>
    </source>
</evidence>
<evidence type="ECO:0000259" key="10">
    <source>
        <dbReference type="PROSITE" id="PS50850"/>
    </source>
</evidence>
<feature type="transmembrane region" description="Helical" evidence="9">
    <location>
        <begin position="60"/>
        <end position="79"/>
    </location>
</feature>
<evidence type="ECO:0000256" key="4">
    <source>
        <dbReference type="ARBA" id="ARBA00022475"/>
    </source>
</evidence>
<protein>
    <submittedName>
        <fullName evidence="11">MFS transporter</fullName>
    </submittedName>
</protein>
<feature type="transmembrane region" description="Helical" evidence="9">
    <location>
        <begin position="91"/>
        <end position="113"/>
    </location>
</feature>
<reference evidence="11" key="1">
    <citation type="submission" date="2021-01" db="EMBL/GenBank/DDBJ databases">
        <title>Whole genome shotgun sequence of Actinoplanes tereljensis NBRC 105297.</title>
        <authorList>
            <person name="Komaki H."/>
            <person name="Tamura T."/>
        </authorList>
    </citation>
    <scope>NUCLEOTIDE SEQUENCE</scope>
    <source>
        <strain evidence="11">NBRC 105297</strain>
    </source>
</reference>
<name>A0A919NIU6_9ACTN</name>
<dbReference type="PANTHER" id="PTHR23501:SF197">
    <property type="entry name" value="COMD"/>
    <property type="match status" value="1"/>
</dbReference>
<dbReference type="Proteomes" id="UP000623608">
    <property type="component" value="Unassembled WGS sequence"/>
</dbReference>
<comment type="similarity">
    <text evidence="2">Belongs to the major facilitator superfamily. TCR/Tet family.</text>
</comment>
<comment type="subcellular location">
    <subcellularLocation>
        <location evidence="1">Cell membrane</location>
        <topology evidence="1">Multi-pass membrane protein</topology>
    </subcellularLocation>
</comment>
<feature type="transmembrane region" description="Helical" evidence="9">
    <location>
        <begin position="351"/>
        <end position="370"/>
    </location>
</feature>
<evidence type="ECO:0000256" key="8">
    <source>
        <dbReference type="SAM" id="MobiDB-lite"/>
    </source>
</evidence>
<dbReference type="Pfam" id="PF07690">
    <property type="entry name" value="MFS_1"/>
    <property type="match status" value="1"/>
</dbReference>
<keyword evidence="4" id="KW-1003">Cell membrane</keyword>
<dbReference type="InterPro" id="IPR011701">
    <property type="entry name" value="MFS"/>
</dbReference>
<evidence type="ECO:0000256" key="9">
    <source>
        <dbReference type="SAM" id="Phobius"/>
    </source>
</evidence>
<dbReference type="RefSeq" id="WP_203801590.1">
    <property type="nucleotide sequence ID" value="NZ_BOMY01000011.1"/>
</dbReference>
<feature type="transmembrane region" description="Helical" evidence="9">
    <location>
        <begin position="419"/>
        <end position="440"/>
    </location>
</feature>
<evidence type="ECO:0000256" key="5">
    <source>
        <dbReference type="ARBA" id="ARBA00022692"/>
    </source>
</evidence>
<keyword evidence="7 9" id="KW-0472">Membrane</keyword>
<feature type="domain" description="Major facilitator superfamily (MFS) profile" evidence="10">
    <location>
        <begin position="26"/>
        <end position="534"/>
    </location>
</feature>
<evidence type="ECO:0000313" key="11">
    <source>
        <dbReference type="EMBL" id="GIF18915.1"/>
    </source>
</evidence>
<proteinExistence type="inferred from homology"/>
<keyword evidence="3" id="KW-0813">Transport</keyword>
<dbReference type="EMBL" id="BOMY01000011">
    <property type="protein sequence ID" value="GIF18915.1"/>
    <property type="molecule type" value="Genomic_DNA"/>
</dbReference>
<sequence length="571" mass="60469">MSNPETAAPPAAKPNAEFTHRQILTILGGLMMGMFLAALDQTIMATATRTIADDLHGFDMQAWATTAFLITSTISTPLYGKLSDIYGRRPFFLFAIGIFIVGSMLCGLSQNMYELAGFRAIQGLGAGGLMSLALVIIGDIVPPRERARYQGLFLAVFGTASVIGPILGGFFAGADTILWVDGWRWVFYLNVPIGIAAMAVVARVLHLPHQRTDHRIDWPGALSLIVGLVPLLTVAEQGRAWGWGSGRALACYAVGVIGIVAFIFAERAYKDEALLPLRLFRNRTVAVGATSSTILGMAMFGGLMTVPLYLQIVKGSSATMAGLQMIPFVFGIMAGSITAGQLIARTGRYRIFPIIGSSLMLVALGLFALIGADTPLWQTMLIMVVMGLGLGGNMQPMITAVQNAVGPREIGVATSSVTFFRSMGGTLGTAVFLSVLFNVLPGKIGNAFKSAESTTDFQAALAANPDQAKILQQATAGGGSSDLSDTSWINKLTDVLAHPFKVGFSDGIHVVFLMAFAIMVIGLIVVFFLPEIPLSQRSAQQQRADDILAAENSDGVPGEVGAGPLTDKVNT</sequence>
<dbReference type="CDD" id="cd17502">
    <property type="entry name" value="MFS_Azr1_MDR_like"/>
    <property type="match status" value="1"/>
</dbReference>
<feature type="transmembrane region" description="Helical" evidence="9">
    <location>
        <begin position="152"/>
        <end position="173"/>
    </location>
</feature>
<feature type="transmembrane region" description="Helical" evidence="9">
    <location>
        <begin position="185"/>
        <end position="206"/>
    </location>
</feature>
<keyword evidence="5 9" id="KW-0812">Transmembrane</keyword>
<feature type="transmembrane region" description="Helical" evidence="9">
    <location>
        <begin position="322"/>
        <end position="344"/>
    </location>
</feature>
<feature type="region of interest" description="Disordered" evidence="8">
    <location>
        <begin position="547"/>
        <end position="571"/>
    </location>
</feature>
<feature type="transmembrane region" description="Helical" evidence="9">
    <location>
        <begin position="376"/>
        <end position="398"/>
    </location>
</feature>
<comment type="caution">
    <text evidence="11">The sequence shown here is derived from an EMBL/GenBank/DDBJ whole genome shotgun (WGS) entry which is preliminary data.</text>
</comment>
<evidence type="ECO:0000256" key="1">
    <source>
        <dbReference type="ARBA" id="ARBA00004651"/>
    </source>
</evidence>
<evidence type="ECO:0000313" key="12">
    <source>
        <dbReference type="Proteomes" id="UP000623608"/>
    </source>
</evidence>
<dbReference type="PROSITE" id="PS50850">
    <property type="entry name" value="MFS"/>
    <property type="match status" value="1"/>
</dbReference>
<dbReference type="InterPro" id="IPR004638">
    <property type="entry name" value="EmrB-like"/>
</dbReference>
<dbReference type="GO" id="GO:0005886">
    <property type="term" value="C:plasma membrane"/>
    <property type="evidence" value="ECO:0007669"/>
    <property type="project" value="UniProtKB-SubCell"/>
</dbReference>
<evidence type="ECO:0000256" key="3">
    <source>
        <dbReference type="ARBA" id="ARBA00022448"/>
    </source>
</evidence>
<keyword evidence="6 9" id="KW-1133">Transmembrane helix</keyword>
<keyword evidence="12" id="KW-1185">Reference proteome</keyword>
<dbReference type="FunFam" id="1.20.1720.10:FF:000004">
    <property type="entry name" value="EmrB/QacA family drug resistance transporter"/>
    <property type="match status" value="1"/>
</dbReference>
<dbReference type="AlphaFoldDB" id="A0A919NIU6"/>
<dbReference type="SUPFAM" id="SSF103473">
    <property type="entry name" value="MFS general substrate transporter"/>
    <property type="match status" value="1"/>
</dbReference>
<dbReference type="InterPro" id="IPR036259">
    <property type="entry name" value="MFS_trans_sf"/>
</dbReference>
<organism evidence="11 12">
    <name type="scientific">Paractinoplanes tereljensis</name>
    <dbReference type="NCBI Taxonomy" id="571912"/>
    <lineage>
        <taxon>Bacteria</taxon>
        <taxon>Bacillati</taxon>
        <taxon>Actinomycetota</taxon>
        <taxon>Actinomycetes</taxon>
        <taxon>Micromonosporales</taxon>
        <taxon>Micromonosporaceae</taxon>
        <taxon>Paractinoplanes</taxon>
    </lineage>
</organism>
<feature type="transmembrane region" description="Helical" evidence="9">
    <location>
        <begin position="119"/>
        <end position="140"/>
    </location>
</feature>
<accession>A0A919NIU6</accession>
<gene>
    <name evidence="11" type="ORF">Ate02nite_16450</name>
</gene>
<feature type="transmembrane region" description="Helical" evidence="9">
    <location>
        <begin position="218"/>
        <end position="235"/>
    </location>
</feature>
<dbReference type="PANTHER" id="PTHR23501">
    <property type="entry name" value="MAJOR FACILITATOR SUPERFAMILY"/>
    <property type="match status" value="1"/>
</dbReference>
<evidence type="ECO:0000256" key="7">
    <source>
        <dbReference type="ARBA" id="ARBA00023136"/>
    </source>
</evidence>
<dbReference type="Gene3D" id="1.20.1250.20">
    <property type="entry name" value="MFS general substrate transporter like domains"/>
    <property type="match status" value="1"/>
</dbReference>
<feature type="transmembrane region" description="Helical" evidence="9">
    <location>
        <begin position="508"/>
        <end position="529"/>
    </location>
</feature>
<evidence type="ECO:0000256" key="2">
    <source>
        <dbReference type="ARBA" id="ARBA00007520"/>
    </source>
</evidence>